<feature type="compositionally biased region" description="Low complexity" evidence="1">
    <location>
        <begin position="241"/>
        <end position="251"/>
    </location>
</feature>
<proteinExistence type="predicted"/>
<feature type="region of interest" description="Disordered" evidence="1">
    <location>
        <begin position="1"/>
        <end position="38"/>
    </location>
</feature>
<protein>
    <recommendedName>
        <fullName evidence="5">MARVEL domain-containing protein</fullName>
    </recommendedName>
</protein>
<keyword evidence="2" id="KW-1133">Transmembrane helix</keyword>
<evidence type="ECO:0000256" key="1">
    <source>
        <dbReference type="SAM" id="MobiDB-lite"/>
    </source>
</evidence>
<evidence type="ECO:0000313" key="3">
    <source>
        <dbReference type="EMBL" id="KAK7237540.1"/>
    </source>
</evidence>
<sequence>MVDLPEPPSAGNNEPPSAGNNATPPRKPEAAIGEADARRPREALEIRALSAGLTALVMALALDLELHGRARSLEEVRLEEAAMALATAWAGVLTVVAGYYAHPGWRALQPFEGGGGFVTVQALGWMLYACSLFAIVVMAANAPAAPRGAAFAVGCLGSFACASLNLSVRLVAGAPEARGRAAAPQRAPRDADGPGAPPGAQRRRPVRRGQRSALAGLADGRALAAAAARRWRRPRRRSSRRAPAASASARW</sequence>
<feature type="compositionally biased region" description="Polar residues" evidence="1">
    <location>
        <begin position="10"/>
        <end position="23"/>
    </location>
</feature>
<feature type="compositionally biased region" description="Low complexity" evidence="1">
    <location>
        <begin position="211"/>
        <end position="228"/>
    </location>
</feature>
<organism evidence="3 4">
    <name type="scientific">Aureococcus anophagefferens</name>
    <name type="common">Harmful bloom alga</name>
    <dbReference type="NCBI Taxonomy" id="44056"/>
    <lineage>
        <taxon>Eukaryota</taxon>
        <taxon>Sar</taxon>
        <taxon>Stramenopiles</taxon>
        <taxon>Ochrophyta</taxon>
        <taxon>Pelagophyceae</taxon>
        <taxon>Pelagomonadales</taxon>
        <taxon>Pelagomonadaceae</taxon>
        <taxon>Aureococcus</taxon>
    </lineage>
</organism>
<evidence type="ECO:0000256" key="2">
    <source>
        <dbReference type="SAM" id="Phobius"/>
    </source>
</evidence>
<keyword evidence="2" id="KW-0812">Transmembrane</keyword>
<evidence type="ECO:0008006" key="5">
    <source>
        <dbReference type="Google" id="ProtNLM"/>
    </source>
</evidence>
<feature type="transmembrane region" description="Helical" evidence="2">
    <location>
        <begin position="122"/>
        <end position="142"/>
    </location>
</feature>
<dbReference type="Proteomes" id="UP001363151">
    <property type="component" value="Unassembled WGS sequence"/>
</dbReference>
<comment type="caution">
    <text evidence="3">The sequence shown here is derived from an EMBL/GenBank/DDBJ whole genome shotgun (WGS) entry which is preliminary data.</text>
</comment>
<gene>
    <name evidence="3" type="ORF">SO694_00099035</name>
</gene>
<feature type="compositionally biased region" description="Basic residues" evidence="1">
    <location>
        <begin position="229"/>
        <end position="240"/>
    </location>
</feature>
<feature type="compositionally biased region" description="Basic residues" evidence="1">
    <location>
        <begin position="201"/>
        <end position="210"/>
    </location>
</feature>
<feature type="region of interest" description="Disordered" evidence="1">
    <location>
        <begin position="179"/>
        <end position="251"/>
    </location>
</feature>
<keyword evidence="4" id="KW-1185">Reference proteome</keyword>
<feature type="transmembrane region" description="Helical" evidence="2">
    <location>
        <begin position="148"/>
        <end position="168"/>
    </location>
</feature>
<keyword evidence="2" id="KW-0472">Membrane</keyword>
<accession>A0ABR1FSM4</accession>
<reference evidence="3 4" key="1">
    <citation type="submission" date="2024-03" db="EMBL/GenBank/DDBJ databases">
        <title>Aureococcus anophagefferens CCMP1851 and Kratosvirus quantuckense: Draft genome of a second virus-susceptible host strain in the model system.</title>
        <authorList>
            <person name="Chase E."/>
            <person name="Truchon A.R."/>
            <person name="Schepens W."/>
            <person name="Wilhelm S.W."/>
        </authorList>
    </citation>
    <scope>NUCLEOTIDE SEQUENCE [LARGE SCALE GENOMIC DNA]</scope>
    <source>
        <strain evidence="3 4">CCMP1851</strain>
    </source>
</reference>
<feature type="transmembrane region" description="Helical" evidence="2">
    <location>
        <begin position="82"/>
        <end position="101"/>
    </location>
</feature>
<name>A0ABR1FSM4_AURAN</name>
<dbReference type="EMBL" id="JBBJCI010000249">
    <property type="protein sequence ID" value="KAK7237540.1"/>
    <property type="molecule type" value="Genomic_DNA"/>
</dbReference>
<evidence type="ECO:0000313" key="4">
    <source>
        <dbReference type="Proteomes" id="UP001363151"/>
    </source>
</evidence>